<dbReference type="InterPro" id="IPR001557">
    <property type="entry name" value="L-lactate/malate_DH"/>
</dbReference>
<dbReference type="InterPro" id="IPR015955">
    <property type="entry name" value="Lactate_DH/Glyco_Ohase_4_C"/>
</dbReference>
<dbReference type="STRING" id="1125712.HMPREF1316_0834"/>
<dbReference type="Proteomes" id="UP000016638">
    <property type="component" value="Unassembled WGS sequence"/>
</dbReference>
<dbReference type="InterPro" id="IPR036291">
    <property type="entry name" value="NAD(P)-bd_dom_sf"/>
</dbReference>
<dbReference type="AlphaFoldDB" id="U2SYZ5"/>
<gene>
    <name evidence="7" type="ORF">HMPREF1316_0834</name>
</gene>
<dbReference type="PRINTS" id="PR00086">
    <property type="entry name" value="LLDHDRGNASE"/>
</dbReference>
<evidence type="ECO:0000313" key="7">
    <source>
        <dbReference type="EMBL" id="ERL06049.1"/>
    </source>
</evidence>
<feature type="domain" description="Lactate/malate dehydrogenase C-terminal" evidence="6">
    <location>
        <begin position="147"/>
        <end position="313"/>
    </location>
</feature>
<dbReference type="InterPro" id="IPR022383">
    <property type="entry name" value="Lactate/malate_DH_C"/>
</dbReference>
<dbReference type="RefSeq" id="WP_021727434.1">
    <property type="nucleotide sequence ID" value="NZ_AWEZ01000073.1"/>
</dbReference>
<feature type="binding site" evidence="3">
    <location>
        <begin position="120"/>
        <end position="122"/>
    </location>
    <ligand>
        <name>NAD(+)</name>
        <dbReference type="ChEBI" id="CHEBI:57540"/>
    </ligand>
</feature>
<evidence type="ECO:0000256" key="1">
    <source>
        <dbReference type="ARBA" id="ARBA00006054"/>
    </source>
</evidence>
<keyword evidence="3" id="KW-0520">NAD</keyword>
<dbReference type="PIRSF" id="PIRSF000102">
    <property type="entry name" value="Lac_mal_DH"/>
    <property type="match status" value="1"/>
</dbReference>
<accession>U2SYZ5</accession>
<dbReference type="OrthoDB" id="9802969at2"/>
<feature type="binding site" evidence="3">
    <location>
        <begin position="11"/>
        <end position="16"/>
    </location>
    <ligand>
        <name>NAD(+)</name>
        <dbReference type="ChEBI" id="CHEBI:57540"/>
    </ligand>
</feature>
<name>U2SYZ5_9ACTN</name>
<dbReference type="Pfam" id="PF02866">
    <property type="entry name" value="Ldh_1_C"/>
    <property type="match status" value="1"/>
</dbReference>
<dbReference type="InterPro" id="IPR001236">
    <property type="entry name" value="Lactate/malate_DH_N"/>
</dbReference>
<evidence type="ECO:0000259" key="5">
    <source>
        <dbReference type="Pfam" id="PF00056"/>
    </source>
</evidence>
<dbReference type="PANTHER" id="PTHR43128:SF31">
    <property type="entry name" value="L-LACTATE DEHYDROGENASE"/>
    <property type="match status" value="1"/>
</dbReference>
<comment type="caution">
    <text evidence="7">The sequence shown here is derived from an EMBL/GenBank/DDBJ whole genome shotgun (WGS) entry which is preliminary data.</text>
</comment>
<dbReference type="SUPFAM" id="SSF51735">
    <property type="entry name" value="NAD(P)-binding Rossmann-fold domains"/>
    <property type="match status" value="1"/>
</dbReference>
<dbReference type="PATRIC" id="fig|1125712.3.peg.2502"/>
<dbReference type="SUPFAM" id="SSF56327">
    <property type="entry name" value="LDH C-terminal domain-like"/>
    <property type="match status" value="1"/>
</dbReference>
<dbReference type="GO" id="GO:0006089">
    <property type="term" value="P:lactate metabolic process"/>
    <property type="evidence" value="ECO:0007669"/>
    <property type="project" value="TreeGrafter"/>
</dbReference>
<dbReference type="Pfam" id="PF00056">
    <property type="entry name" value="Ldh_1_N"/>
    <property type="match status" value="1"/>
</dbReference>
<evidence type="ECO:0000256" key="4">
    <source>
        <dbReference type="RuleBase" id="RU003369"/>
    </source>
</evidence>
<keyword evidence="8" id="KW-1185">Reference proteome</keyword>
<dbReference type="Gene3D" id="3.40.50.720">
    <property type="entry name" value="NAD(P)-binding Rossmann-like Domain"/>
    <property type="match status" value="1"/>
</dbReference>
<keyword evidence="4" id="KW-0560">Oxidoreductase</keyword>
<feature type="active site" description="Proton acceptor" evidence="2">
    <location>
        <position position="177"/>
    </location>
</feature>
<dbReference type="eggNOG" id="COG0039">
    <property type="taxonomic scope" value="Bacteria"/>
</dbReference>
<dbReference type="Gene3D" id="3.90.110.10">
    <property type="entry name" value="Lactate dehydrogenase/glycoside hydrolase, family 4, C-terminal"/>
    <property type="match status" value="1"/>
</dbReference>
<proteinExistence type="inferred from homology"/>
<sequence>MGDITKIGVIGMGHVGAHVANAILYQGLAAELYCVDSQEGKVSCEVNDLQDAMPFYPRQARVYNCHQDYEALLDCDVVVNAAGHVAQAAGNRDGELVCTSGETKVWAPHFRGYEGVIVTIANPCDVIATLVWKLSGLQPNQIVGSGTALDSARFRHALWTETGYNPTSITSWMIGEHGSSQFAAWSHVSFGAMPLLELERVDPERFTLDKDAIEEAVRQGGYVTYDGKGCTEYSIANAAVELVKAVVQDSRLITPCGTLLPDEGYYGERGHFTSIPAVVGADGVERTLKMELSHDEQEKFHVSCRHIQENVERVRCW</sequence>
<dbReference type="EMBL" id="AWEZ01000073">
    <property type="protein sequence ID" value="ERL06049.1"/>
    <property type="molecule type" value="Genomic_DNA"/>
</dbReference>
<dbReference type="GO" id="GO:0004459">
    <property type="term" value="F:L-lactate dehydrogenase (NAD+) activity"/>
    <property type="evidence" value="ECO:0007669"/>
    <property type="project" value="TreeGrafter"/>
</dbReference>
<organism evidence="7 8">
    <name type="scientific">Olsenella profusa F0195</name>
    <dbReference type="NCBI Taxonomy" id="1125712"/>
    <lineage>
        <taxon>Bacteria</taxon>
        <taxon>Bacillati</taxon>
        <taxon>Actinomycetota</taxon>
        <taxon>Coriobacteriia</taxon>
        <taxon>Coriobacteriales</taxon>
        <taxon>Atopobiaceae</taxon>
        <taxon>Olsenella</taxon>
    </lineage>
</organism>
<evidence type="ECO:0000256" key="2">
    <source>
        <dbReference type="PIRSR" id="PIRSR000102-1"/>
    </source>
</evidence>
<protein>
    <submittedName>
        <fullName evidence="7">Putative L-2-hydroxyisocaproate dehydrogenase</fullName>
    </submittedName>
</protein>
<evidence type="ECO:0000313" key="8">
    <source>
        <dbReference type="Proteomes" id="UP000016638"/>
    </source>
</evidence>
<evidence type="ECO:0000259" key="6">
    <source>
        <dbReference type="Pfam" id="PF02866"/>
    </source>
</evidence>
<reference evidence="7 8" key="1">
    <citation type="submission" date="2013-08" db="EMBL/GenBank/DDBJ databases">
        <authorList>
            <person name="Durkin A.S."/>
            <person name="Haft D.R."/>
            <person name="McCorrison J."/>
            <person name="Torralba M."/>
            <person name="Gillis M."/>
            <person name="Haft D.H."/>
            <person name="Methe B."/>
            <person name="Sutton G."/>
            <person name="Nelson K.E."/>
        </authorList>
    </citation>
    <scope>NUCLEOTIDE SEQUENCE [LARGE SCALE GENOMIC DNA]</scope>
    <source>
        <strain evidence="7 8">F0195</strain>
    </source>
</reference>
<feature type="binding site" evidence="3">
    <location>
        <position position="36"/>
    </location>
    <ligand>
        <name>NAD(+)</name>
        <dbReference type="ChEBI" id="CHEBI:57540"/>
    </ligand>
</feature>
<evidence type="ECO:0000256" key="3">
    <source>
        <dbReference type="PIRSR" id="PIRSR000102-3"/>
    </source>
</evidence>
<dbReference type="PANTHER" id="PTHR43128">
    <property type="entry name" value="L-2-HYDROXYCARBOXYLATE DEHYDROGENASE (NAD(P)(+))"/>
    <property type="match status" value="1"/>
</dbReference>
<feature type="domain" description="Lactate/malate dehydrogenase N-terminal" evidence="5">
    <location>
        <begin position="5"/>
        <end position="144"/>
    </location>
</feature>
<comment type="similarity">
    <text evidence="1">Belongs to the LDH/MDH superfamily. LDH family.</text>
</comment>